<name>A0A2H0WST8_9BACT</name>
<evidence type="ECO:0000256" key="1">
    <source>
        <dbReference type="ARBA" id="ARBA00023125"/>
    </source>
</evidence>
<dbReference type="Gene3D" id="1.10.10.10">
    <property type="entry name" value="Winged helix-like DNA-binding domain superfamily/Winged helix DNA-binding domain"/>
    <property type="match status" value="1"/>
</dbReference>
<comment type="caution">
    <text evidence="2">The sequence shown here is derived from an EMBL/GenBank/DDBJ whole genome shotgun (WGS) entry which is preliminary data.</text>
</comment>
<dbReference type="InterPro" id="IPR036388">
    <property type="entry name" value="WH-like_DNA-bd_sf"/>
</dbReference>
<organism evidence="2 3">
    <name type="scientific">Candidatus Roizmanbacteria bacterium CG09_land_8_20_14_0_10_41_9</name>
    <dbReference type="NCBI Taxonomy" id="1974850"/>
    <lineage>
        <taxon>Bacteria</taxon>
        <taxon>Candidatus Roizmaniibacteriota</taxon>
    </lineage>
</organism>
<dbReference type="PANTHER" id="PTHR33221">
    <property type="entry name" value="WINGED HELIX-TURN-HELIX TRANSCRIPTIONAL REGULATOR, RRF2 FAMILY"/>
    <property type="match status" value="1"/>
</dbReference>
<dbReference type="NCBIfam" id="TIGR00738">
    <property type="entry name" value="rrf2_super"/>
    <property type="match status" value="1"/>
</dbReference>
<dbReference type="PROSITE" id="PS51197">
    <property type="entry name" value="HTH_RRF2_2"/>
    <property type="match status" value="1"/>
</dbReference>
<dbReference type="EMBL" id="PEZG01000046">
    <property type="protein sequence ID" value="PIS15734.1"/>
    <property type="molecule type" value="Genomic_DNA"/>
</dbReference>
<dbReference type="GO" id="GO:0003700">
    <property type="term" value="F:DNA-binding transcription factor activity"/>
    <property type="evidence" value="ECO:0007669"/>
    <property type="project" value="TreeGrafter"/>
</dbReference>
<gene>
    <name evidence="2" type="ORF">COT62_02105</name>
</gene>
<dbReference type="SUPFAM" id="SSF46785">
    <property type="entry name" value="Winged helix' DNA-binding domain"/>
    <property type="match status" value="1"/>
</dbReference>
<evidence type="ECO:0000313" key="3">
    <source>
        <dbReference type="Proteomes" id="UP000231198"/>
    </source>
</evidence>
<proteinExistence type="predicted"/>
<accession>A0A2H0WST8</accession>
<dbReference type="Proteomes" id="UP000231198">
    <property type="component" value="Unassembled WGS sequence"/>
</dbReference>
<dbReference type="GO" id="GO:0005829">
    <property type="term" value="C:cytosol"/>
    <property type="evidence" value="ECO:0007669"/>
    <property type="project" value="TreeGrafter"/>
</dbReference>
<dbReference type="PANTHER" id="PTHR33221:SF5">
    <property type="entry name" value="HTH-TYPE TRANSCRIPTIONAL REGULATOR ISCR"/>
    <property type="match status" value="1"/>
</dbReference>
<keyword evidence="1" id="KW-0238">DNA-binding</keyword>
<dbReference type="AlphaFoldDB" id="A0A2H0WST8"/>
<reference evidence="3" key="1">
    <citation type="submission" date="2017-09" db="EMBL/GenBank/DDBJ databases">
        <title>Depth-based differentiation of microbial function through sediment-hosted aquifers and enrichment of novel symbionts in the deep terrestrial subsurface.</title>
        <authorList>
            <person name="Probst A.J."/>
            <person name="Ladd B."/>
            <person name="Jarett J.K."/>
            <person name="Geller-Mcgrath D.E."/>
            <person name="Sieber C.M.K."/>
            <person name="Emerson J.B."/>
            <person name="Anantharaman K."/>
            <person name="Thomas B.C."/>
            <person name="Malmstrom R."/>
            <person name="Stieglmeier M."/>
            <person name="Klingl A."/>
            <person name="Woyke T."/>
            <person name="Ryan C.M."/>
            <person name="Banfield J.F."/>
        </authorList>
    </citation>
    <scope>NUCLEOTIDE SEQUENCE [LARGE SCALE GENOMIC DNA]</scope>
</reference>
<dbReference type="Pfam" id="PF02082">
    <property type="entry name" value="Rrf2"/>
    <property type="match status" value="1"/>
</dbReference>
<dbReference type="InterPro" id="IPR000944">
    <property type="entry name" value="Tscrpt_reg_Rrf2"/>
</dbReference>
<protein>
    <submittedName>
        <fullName evidence="2">Rrf2 family transcriptional regulator</fullName>
    </submittedName>
</protein>
<dbReference type="InterPro" id="IPR036390">
    <property type="entry name" value="WH_DNA-bd_sf"/>
</dbReference>
<dbReference type="GO" id="GO:0003677">
    <property type="term" value="F:DNA binding"/>
    <property type="evidence" value="ECO:0007669"/>
    <property type="project" value="UniProtKB-KW"/>
</dbReference>
<sequence length="144" mass="16403">MKLSTKSRYGLRALAYLVRNKGFASLQEISQKEDISYDYLEKIFAKLKKSKLVDVKRGIKGGYSLSRCPDEITIGQVVGVFEDTLAPVMCVAHEKEMKKNCSRKSTCPTRKVWMIMQDNLIKSLNLITLASFMDENEKTKKNLS</sequence>
<evidence type="ECO:0000313" key="2">
    <source>
        <dbReference type="EMBL" id="PIS15734.1"/>
    </source>
</evidence>